<feature type="compositionally biased region" description="Acidic residues" evidence="1">
    <location>
        <begin position="759"/>
        <end position="769"/>
    </location>
</feature>
<organism evidence="2 3">
    <name type="scientific">Galerina marginata (strain CBS 339.88)</name>
    <dbReference type="NCBI Taxonomy" id="685588"/>
    <lineage>
        <taxon>Eukaryota</taxon>
        <taxon>Fungi</taxon>
        <taxon>Dikarya</taxon>
        <taxon>Basidiomycota</taxon>
        <taxon>Agaricomycotina</taxon>
        <taxon>Agaricomycetes</taxon>
        <taxon>Agaricomycetidae</taxon>
        <taxon>Agaricales</taxon>
        <taxon>Agaricineae</taxon>
        <taxon>Strophariaceae</taxon>
        <taxon>Galerina</taxon>
    </lineage>
</organism>
<gene>
    <name evidence="2" type="ORF">GALMADRAFT_147165</name>
</gene>
<protein>
    <submittedName>
        <fullName evidence="2">Uncharacterized protein</fullName>
    </submittedName>
</protein>
<evidence type="ECO:0000313" key="2">
    <source>
        <dbReference type="EMBL" id="KDR67378.1"/>
    </source>
</evidence>
<dbReference type="Proteomes" id="UP000027222">
    <property type="component" value="Unassembled WGS sequence"/>
</dbReference>
<feature type="compositionally biased region" description="Acidic residues" evidence="1">
    <location>
        <begin position="720"/>
        <end position="734"/>
    </location>
</feature>
<dbReference type="OrthoDB" id="3061359at2759"/>
<dbReference type="EMBL" id="KL142415">
    <property type="protein sequence ID" value="KDR67378.1"/>
    <property type="molecule type" value="Genomic_DNA"/>
</dbReference>
<reference evidence="3" key="1">
    <citation type="journal article" date="2014" name="Proc. Natl. Acad. Sci. U.S.A.">
        <title>Extensive sampling of basidiomycete genomes demonstrates inadequacy of the white-rot/brown-rot paradigm for wood decay fungi.</title>
        <authorList>
            <person name="Riley R."/>
            <person name="Salamov A.A."/>
            <person name="Brown D.W."/>
            <person name="Nagy L.G."/>
            <person name="Floudas D."/>
            <person name="Held B.W."/>
            <person name="Levasseur A."/>
            <person name="Lombard V."/>
            <person name="Morin E."/>
            <person name="Otillar R."/>
            <person name="Lindquist E.A."/>
            <person name="Sun H."/>
            <person name="LaButti K.M."/>
            <person name="Schmutz J."/>
            <person name="Jabbour D."/>
            <person name="Luo H."/>
            <person name="Baker S.E."/>
            <person name="Pisabarro A.G."/>
            <person name="Walton J.D."/>
            <person name="Blanchette R.A."/>
            <person name="Henrissat B."/>
            <person name="Martin F."/>
            <person name="Cullen D."/>
            <person name="Hibbett D.S."/>
            <person name="Grigoriev I.V."/>
        </authorList>
    </citation>
    <scope>NUCLEOTIDE SEQUENCE [LARGE SCALE GENOMIC DNA]</scope>
    <source>
        <strain evidence="3">CBS 339.88</strain>
    </source>
</reference>
<feature type="region of interest" description="Disordered" evidence="1">
    <location>
        <begin position="603"/>
        <end position="669"/>
    </location>
</feature>
<dbReference type="HOGENOM" id="CLU_336169_0_0_1"/>
<feature type="region of interest" description="Disordered" evidence="1">
    <location>
        <begin position="828"/>
        <end position="848"/>
    </location>
</feature>
<feature type="compositionally biased region" description="Acidic residues" evidence="1">
    <location>
        <begin position="832"/>
        <end position="848"/>
    </location>
</feature>
<dbReference type="AlphaFoldDB" id="A0A067SKT9"/>
<sequence length="848" mass="91375">MLKLFSHYNLEDGADPTFVSITQDIVWYAESRFRAALRFMTRTKGRNQKWMQTFLREELRAVLSLIGQGTATGNGVEIPIIIRSLADVLCLCPDHSLPLEFDPLLLDALDAGIAANNQSHLVDIYWQQWWKLDKEPEREHDPWIDNRFLTVRTIPRAMRFDRLHRLPPIQPDPDAQAREYFQLAPAPEVRAYREPPKQLRLPPLVNHQALSKDPACRSCREYRDLAADMVTEVQQLWECSTAAETAAATRLALNTRRATTLLELHEAVIIKDSALPLPAPASQGQRQQPHTQADLDLLAGLSDSSLKWTWGPVLTVGDIDRLSGHVSARERKWHSGYNISLAPGSLDRTDTSEVLIHPGDDGARFDTISDIPPFGDAVPSRYNEDAASDAPTTSFRKLDESGDESSENGSHRLASANDLANLLSSDSEDAAHGMVNQQQPCVSTVTRLAVGLATGNDLTVSDSEDDADGLGIHSGLVTATHLAVGNDLILSDSEDDADAEIARQPFVTATALAVGLATGNDLVVSDSDNDADAEIVRQLSVTATPLAVGLQPPVCTTAFAVGLATCNDLTVSESDDDGDGLVIHPSRSVVSTSVALPRGLATGNDLTISESEDNDDPVIPPQRSERQPLSSIPRSVQEGLATPNDLRVSDSESGGASDAAGDDVLPPSDAMAVDNLDVLATGNDLILSSDSESEPAALPSAQADKTASWRQQPRGYGSESDPDADDDADDEADPLDGGAASDIPDDSSSNDHRAIWTPDPEEQDVEEMQVDSPHPTAAVGPAHPNAVIVNAVSAPPDLIDLVITPSRITLTRDAYTPAFFDFLQADWVNDPPETEAEDAGEEEDADDL</sequence>
<feature type="region of interest" description="Disordered" evidence="1">
    <location>
        <begin position="690"/>
        <end position="781"/>
    </location>
</feature>
<proteinExistence type="predicted"/>
<name>A0A067SKT9_GALM3</name>
<evidence type="ECO:0000313" key="3">
    <source>
        <dbReference type="Proteomes" id="UP000027222"/>
    </source>
</evidence>
<accession>A0A067SKT9</accession>
<evidence type="ECO:0000256" key="1">
    <source>
        <dbReference type="SAM" id="MobiDB-lite"/>
    </source>
</evidence>
<keyword evidence="3" id="KW-1185">Reference proteome</keyword>
<feature type="compositionally biased region" description="Low complexity" evidence="1">
    <location>
        <begin position="651"/>
        <end position="663"/>
    </location>
</feature>
<feature type="region of interest" description="Disordered" evidence="1">
    <location>
        <begin position="375"/>
        <end position="411"/>
    </location>
</feature>